<name>A0A1H6PWM3_YARLL</name>
<evidence type="ECO:0000313" key="10">
    <source>
        <dbReference type="EMBL" id="AOW07641.1"/>
    </source>
</evidence>
<dbReference type="FunFam" id="3.40.50.10470:FF:000008">
    <property type="entry name" value="Translation initiation factor 2B, beta subunit"/>
    <property type="match status" value="1"/>
</dbReference>
<dbReference type="PANTHER" id="PTHR45859">
    <property type="entry name" value="TRANSLATION INITIATION FACTOR EIF-2B SUBUNIT BETA"/>
    <property type="match status" value="1"/>
</dbReference>
<dbReference type="Proteomes" id="UP000256601">
    <property type="component" value="Unassembled WGS sequence"/>
</dbReference>
<proteinExistence type="inferred from homology"/>
<dbReference type="InterPro" id="IPR037171">
    <property type="entry name" value="NagB/RpiA_transferase-like"/>
</dbReference>
<gene>
    <name evidence="11" type="ORF">B0I71DRAFT_16751</name>
    <name evidence="10" type="ORF">YALI1_F31725g</name>
</gene>
<evidence type="ECO:0000256" key="4">
    <source>
        <dbReference type="ARBA" id="ARBA00022540"/>
    </source>
</evidence>
<dbReference type="Gene3D" id="3.40.50.10470">
    <property type="entry name" value="Translation initiation factor eif-2b, domain 2"/>
    <property type="match status" value="1"/>
</dbReference>
<dbReference type="GO" id="GO:0003743">
    <property type="term" value="F:translation initiation factor activity"/>
    <property type="evidence" value="ECO:0007669"/>
    <property type="project" value="UniProtKB-KW"/>
</dbReference>
<keyword evidence="4" id="KW-0396">Initiation factor</keyword>
<evidence type="ECO:0000256" key="3">
    <source>
        <dbReference type="ARBA" id="ARBA00022490"/>
    </source>
</evidence>
<dbReference type="Proteomes" id="UP000182444">
    <property type="component" value="Chromosome 1F"/>
</dbReference>
<dbReference type="GO" id="GO:0002183">
    <property type="term" value="P:cytoplasmic translational initiation"/>
    <property type="evidence" value="ECO:0007669"/>
    <property type="project" value="EnsemblFungi"/>
</dbReference>
<dbReference type="KEGG" id="yli:2908723"/>
<dbReference type="SUPFAM" id="SSF100950">
    <property type="entry name" value="NagB/RpiA/CoA transferase-like"/>
    <property type="match status" value="1"/>
</dbReference>
<keyword evidence="5" id="KW-0648">Protein biosynthesis</keyword>
<protein>
    <recommendedName>
        <fullName evidence="6">Translation initiation factor eIF2B subunit beta</fullName>
    </recommendedName>
    <alternativeName>
        <fullName evidence="7">eIF2B GDP-GTP exchange factor subunit beta</fullName>
    </alternativeName>
</protein>
<dbReference type="GO" id="GO:0005829">
    <property type="term" value="C:cytosol"/>
    <property type="evidence" value="ECO:0007669"/>
    <property type="project" value="UniProtKB-SubCell"/>
</dbReference>
<dbReference type="EMBL" id="CP017558">
    <property type="protein sequence ID" value="AOW07641.1"/>
    <property type="molecule type" value="Genomic_DNA"/>
</dbReference>
<sequence>MSSQNRGDREIDIFVEQFISQLKRRQLSGSHAVALATAQLLLRFVSAARWNHIDSLVKDIRALGVRLVQTAPKEIACRNIVSRVLTLIREEQHGHKAENGGLSGSMLGLLEKNDKKEEVLDKAALRQANRDIRPYIIEGIQDLIDEVANIEENIAKMSVDEIHDNQIILTPTPASETVLLFLLKAARKRNFTVLVTEGFPNQIDAAHNMVEKLTKAGVEAIIIPDAAVYAVMSKVGRVIMGTSTVLANGGCLSSAGSALVCATATQHSTPVVVLTAIYKLSPVYPFDVPSMIEIGSSAQVADYSDSEIVEGFQVFNPLADYVPPEDIQIYNTNIGEFSPAFIYRIVLDHYSDAGNL</sequence>
<comment type="subcellular location">
    <subcellularLocation>
        <location evidence="1">Cytoplasm</location>
        <location evidence="1">Cytosol</location>
    </subcellularLocation>
</comment>
<dbReference type="Pfam" id="PF01008">
    <property type="entry name" value="IF-2B"/>
    <property type="match status" value="1"/>
</dbReference>
<accession>A0A1H6PWM3</accession>
<dbReference type="OMA" id="SHSCAVA"/>
<comment type="similarity">
    <text evidence="2 9">Belongs to the eIF-2B alpha/beta/delta subunits family.</text>
</comment>
<evidence type="ECO:0000313" key="13">
    <source>
        <dbReference type="Proteomes" id="UP000256601"/>
    </source>
</evidence>
<dbReference type="GeneID" id="2908723"/>
<organism evidence="10 12">
    <name type="scientific">Yarrowia lipolytica</name>
    <name type="common">Candida lipolytica</name>
    <dbReference type="NCBI Taxonomy" id="4952"/>
    <lineage>
        <taxon>Eukaryota</taxon>
        <taxon>Fungi</taxon>
        <taxon>Dikarya</taxon>
        <taxon>Ascomycota</taxon>
        <taxon>Saccharomycotina</taxon>
        <taxon>Dipodascomycetes</taxon>
        <taxon>Dipodascales</taxon>
        <taxon>Dipodascales incertae sedis</taxon>
        <taxon>Yarrowia</taxon>
    </lineage>
</organism>
<dbReference type="VEuPathDB" id="FungiDB:YALI1_F31725g"/>
<dbReference type="PANTHER" id="PTHR45859:SF1">
    <property type="entry name" value="TRANSLATION INITIATION FACTOR EIF-2B SUBUNIT BETA"/>
    <property type="match status" value="1"/>
</dbReference>
<evidence type="ECO:0000256" key="5">
    <source>
        <dbReference type="ARBA" id="ARBA00022917"/>
    </source>
</evidence>
<keyword evidence="3" id="KW-0963">Cytoplasm</keyword>
<reference evidence="11 13" key="2">
    <citation type="submission" date="2018-07" db="EMBL/GenBank/DDBJ databases">
        <title>Draft Genome Assemblies for Five Robust Yarrowia lipolytica Strains Exhibiting High Lipid Production and Pentose Sugar Utilization and Sugar Alcohol Secretion from Undetoxified Lignocellulosic Biomass Hydrolysates.</title>
        <authorList>
            <consortium name="DOE Joint Genome Institute"/>
            <person name="Walker C."/>
            <person name="Ryu S."/>
            <person name="Na H."/>
            <person name="Zane M."/>
            <person name="LaButti K."/>
            <person name="Lipzen A."/>
            <person name="Haridas S."/>
            <person name="Barry K."/>
            <person name="Grigoriev I.V."/>
            <person name="Quarterman J."/>
            <person name="Slininger P."/>
            <person name="Dien B."/>
            <person name="Trinh C.T."/>
        </authorList>
    </citation>
    <scope>NUCLEOTIDE SEQUENCE [LARGE SCALE GENOMIC DNA]</scope>
    <source>
        <strain evidence="11 13">YB392</strain>
    </source>
</reference>
<evidence type="ECO:0000256" key="9">
    <source>
        <dbReference type="RuleBase" id="RU003814"/>
    </source>
</evidence>
<evidence type="ECO:0000256" key="2">
    <source>
        <dbReference type="ARBA" id="ARBA00007251"/>
    </source>
</evidence>
<dbReference type="GO" id="GO:0005851">
    <property type="term" value="C:eukaryotic translation initiation factor 2B complex"/>
    <property type="evidence" value="ECO:0007669"/>
    <property type="project" value="EnsemblFungi"/>
</dbReference>
<dbReference type="GO" id="GO:0005085">
    <property type="term" value="F:guanyl-nucleotide exchange factor activity"/>
    <property type="evidence" value="ECO:0007669"/>
    <property type="project" value="EnsemblFungi"/>
</dbReference>
<evidence type="ECO:0000256" key="7">
    <source>
        <dbReference type="ARBA" id="ARBA00044228"/>
    </source>
</evidence>
<reference evidence="10 12" key="1">
    <citation type="journal article" date="2016" name="PLoS ONE">
        <title>Sequence Assembly of Yarrowia lipolytica Strain W29/CLIB89 Shows Transposable Element Diversity.</title>
        <authorList>
            <person name="Magnan C."/>
            <person name="Yu J."/>
            <person name="Chang I."/>
            <person name="Jahn E."/>
            <person name="Kanomata Y."/>
            <person name="Wu J."/>
            <person name="Zeller M."/>
            <person name="Oakes M."/>
            <person name="Baldi P."/>
            <person name="Sandmeyer S."/>
        </authorList>
    </citation>
    <scope>NUCLEOTIDE SEQUENCE [LARGE SCALE GENOMIC DNA]</scope>
    <source>
        <strain evidence="10">CLIB89</strain>
        <strain evidence="12">CLIB89(W29)</strain>
    </source>
</reference>
<dbReference type="InterPro" id="IPR051855">
    <property type="entry name" value="eIF2B_beta_subunit"/>
</dbReference>
<comment type="subunit">
    <text evidence="8">Component of the translation initiation factor 2B (eIF2B) complex which is a heterodecamer of two sets of five different subunits: alpha, beta, gamma, delta and epsilon. Subunits alpha, beta and delta comprise a regulatory subcomplex and subunits epsilon and gamma comprise a catalytic subcomplex. Within the complex, the hexameric regulatory complex resides at the center, with the two heterodimeric catalytic subcomplexes bound on opposite sides.</text>
</comment>
<evidence type="ECO:0000256" key="8">
    <source>
        <dbReference type="ARBA" id="ARBA00046432"/>
    </source>
</evidence>
<dbReference type="eggNOG" id="KOG1465">
    <property type="taxonomic scope" value="Eukaryota"/>
</dbReference>
<evidence type="ECO:0000313" key="11">
    <source>
        <dbReference type="EMBL" id="RDW27675.1"/>
    </source>
</evidence>
<dbReference type="OrthoDB" id="269919at2759"/>
<dbReference type="VEuPathDB" id="FungiDB:YALI0_F24321g"/>
<dbReference type="RefSeq" id="XP_505824.1">
    <property type="nucleotide sequence ID" value="XM_505824.1"/>
</dbReference>
<dbReference type="InterPro" id="IPR000649">
    <property type="entry name" value="IF-2B-related"/>
</dbReference>
<dbReference type="AlphaFoldDB" id="A0A1H6PWM3"/>
<dbReference type="EMBL" id="KZ858960">
    <property type="protein sequence ID" value="RDW27675.1"/>
    <property type="molecule type" value="Genomic_DNA"/>
</dbReference>
<evidence type="ECO:0000313" key="12">
    <source>
        <dbReference type="Proteomes" id="UP000182444"/>
    </source>
</evidence>
<dbReference type="InterPro" id="IPR042529">
    <property type="entry name" value="IF_2B-like_C"/>
</dbReference>
<evidence type="ECO:0000256" key="1">
    <source>
        <dbReference type="ARBA" id="ARBA00004514"/>
    </source>
</evidence>
<evidence type="ECO:0000256" key="6">
    <source>
        <dbReference type="ARBA" id="ARBA00044122"/>
    </source>
</evidence>